<evidence type="ECO:0000313" key="4">
    <source>
        <dbReference type="EMBL" id="MDO1558266.1"/>
    </source>
</evidence>
<dbReference type="PANTHER" id="PTHR43684:SF1">
    <property type="entry name" value="ENOYL-COA DELTA ISOMERASE 2"/>
    <property type="match status" value="1"/>
</dbReference>
<dbReference type="Proteomes" id="UP001169063">
    <property type="component" value="Unassembled WGS sequence"/>
</dbReference>
<proteinExistence type="predicted"/>
<dbReference type="SUPFAM" id="SSF52096">
    <property type="entry name" value="ClpP/crotonase"/>
    <property type="match status" value="1"/>
</dbReference>
<dbReference type="InterPro" id="IPR001753">
    <property type="entry name" value="Enoyl-CoA_hydra/iso"/>
</dbReference>
<dbReference type="CDD" id="cd06558">
    <property type="entry name" value="crotonase-like"/>
    <property type="match status" value="1"/>
</dbReference>
<accession>A0ABT8SI65</accession>
<dbReference type="PANTHER" id="PTHR43684">
    <property type="match status" value="1"/>
</dbReference>
<evidence type="ECO:0000313" key="5">
    <source>
        <dbReference type="Proteomes" id="UP001169063"/>
    </source>
</evidence>
<protein>
    <submittedName>
        <fullName evidence="4">Enoyl-CoA hydratase</fullName>
    </submittedName>
</protein>
<dbReference type="InterPro" id="IPR029045">
    <property type="entry name" value="ClpP/crotonase-like_dom_sf"/>
</dbReference>
<name>A0ABT8SI65_9CAUL</name>
<organism evidence="4 5">
    <name type="scientific">Peiella sedimenti</name>
    <dbReference type="NCBI Taxonomy" id="3061083"/>
    <lineage>
        <taxon>Bacteria</taxon>
        <taxon>Pseudomonadati</taxon>
        <taxon>Pseudomonadota</taxon>
        <taxon>Alphaproteobacteria</taxon>
        <taxon>Caulobacterales</taxon>
        <taxon>Caulobacteraceae</taxon>
        <taxon>Peiella</taxon>
    </lineage>
</organism>
<comment type="caution">
    <text evidence="4">The sequence shown here is derived from an EMBL/GenBank/DDBJ whole genome shotgun (WGS) entry which is preliminary data.</text>
</comment>
<evidence type="ECO:0000256" key="2">
    <source>
        <dbReference type="ARBA" id="ARBA00023140"/>
    </source>
</evidence>
<keyword evidence="5" id="KW-1185">Reference proteome</keyword>
<dbReference type="Pfam" id="PF00378">
    <property type="entry name" value="ECH_1"/>
    <property type="match status" value="1"/>
</dbReference>
<dbReference type="EMBL" id="JAUKTR010000001">
    <property type="protein sequence ID" value="MDO1558266.1"/>
    <property type="molecule type" value="Genomic_DNA"/>
</dbReference>
<gene>
    <name evidence="4" type="ORF">Q0812_02320</name>
</gene>
<sequence>MGEEVRVEVADGVLTLTLNRPAKKNAITQAMYADMAAALETARGETAVRCVLIRAEGDSFCAGNDMMDFAMQAASGASAADMAVFRFLKALAEFDKPLVAAVQGRAVGIGVTLLLHCDLAVAAEDALLSTPFVNLALAPEAASSRLLPEAIGHRRAFEMLALGRVVTGREAADWGLVNKAVPLDQLQSEAEAFARACADRAPGSIQATKRLMRDAETLWALMQAEGQVFAAQMAGPEAREAFQAFIEKRPARFTVAD</sequence>
<dbReference type="InterPro" id="IPR051053">
    <property type="entry name" value="ECH/Chromodomain_protein"/>
</dbReference>
<dbReference type="Gene3D" id="3.90.226.10">
    <property type="entry name" value="2-enoyl-CoA Hydratase, Chain A, domain 1"/>
    <property type="match status" value="1"/>
</dbReference>
<keyword evidence="2" id="KW-0576">Peroxisome</keyword>
<comment type="subcellular location">
    <subcellularLocation>
        <location evidence="1">Peroxisome</location>
    </subcellularLocation>
</comment>
<dbReference type="RefSeq" id="WP_302108686.1">
    <property type="nucleotide sequence ID" value="NZ_JAUKTR010000001.1"/>
</dbReference>
<evidence type="ECO:0000256" key="1">
    <source>
        <dbReference type="ARBA" id="ARBA00004275"/>
    </source>
</evidence>
<evidence type="ECO:0000256" key="3">
    <source>
        <dbReference type="ARBA" id="ARBA00023235"/>
    </source>
</evidence>
<keyword evidence="3" id="KW-0413">Isomerase</keyword>
<reference evidence="4" key="1">
    <citation type="submission" date="2023-07" db="EMBL/GenBank/DDBJ databases">
        <title>Brevundimonas soil sp. nov., isolated from the soil of chemical plant.</title>
        <authorList>
            <person name="Wu N."/>
        </authorList>
    </citation>
    <scope>NUCLEOTIDE SEQUENCE</scope>
    <source>
        <strain evidence="4">XZ-24</strain>
    </source>
</reference>